<keyword evidence="3 7" id="KW-0378">Hydrolase</keyword>
<evidence type="ECO:0000256" key="4">
    <source>
        <dbReference type="ARBA" id="ARBA00022833"/>
    </source>
</evidence>
<dbReference type="SMART" id="SM00849">
    <property type="entry name" value="Lactamase_B"/>
    <property type="match status" value="1"/>
</dbReference>
<reference evidence="8" key="1">
    <citation type="submission" date="2018-05" db="EMBL/GenBank/DDBJ databases">
        <title>Complete Genome Sequence of Methylobacterium sp. 17SD2-17.</title>
        <authorList>
            <person name="Srinivasan S."/>
        </authorList>
    </citation>
    <scope>NUCLEOTIDE SEQUENCE [LARGE SCALE GENOMIC DNA]</scope>
    <source>
        <strain evidence="8">17SD2-17</strain>
    </source>
</reference>
<feature type="domain" description="Metallo-beta-lactamase" evidence="6">
    <location>
        <begin position="81"/>
        <end position="283"/>
    </location>
</feature>
<name>A0A2U8WAF5_9HYPH</name>
<dbReference type="PANTHER" id="PTHR42978">
    <property type="entry name" value="QUORUM-QUENCHING LACTONASE YTNP-RELATED-RELATED"/>
    <property type="match status" value="1"/>
</dbReference>
<dbReference type="Pfam" id="PF00753">
    <property type="entry name" value="Lactamase_B"/>
    <property type="match status" value="1"/>
</dbReference>
<protein>
    <submittedName>
        <fullName evidence="7">MBL fold metallo-hydrolase</fullName>
    </submittedName>
</protein>
<dbReference type="KEGG" id="mets:DK389_19600"/>
<dbReference type="InterPro" id="IPR051013">
    <property type="entry name" value="MBL_superfamily_lactonases"/>
</dbReference>
<dbReference type="Gene3D" id="3.60.15.10">
    <property type="entry name" value="Ribonuclease Z/Hydroxyacylglutathione hydrolase-like"/>
    <property type="match status" value="1"/>
</dbReference>
<evidence type="ECO:0000259" key="6">
    <source>
        <dbReference type="SMART" id="SM00849"/>
    </source>
</evidence>
<evidence type="ECO:0000256" key="1">
    <source>
        <dbReference type="ARBA" id="ARBA00007749"/>
    </source>
</evidence>
<dbReference type="GO" id="GO:0046872">
    <property type="term" value="F:metal ion binding"/>
    <property type="evidence" value="ECO:0007669"/>
    <property type="project" value="UniProtKB-KW"/>
</dbReference>
<feature type="region of interest" description="Disordered" evidence="5">
    <location>
        <begin position="1"/>
        <end position="30"/>
    </location>
</feature>
<dbReference type="Proteomes" id="UP000245926">
    <property type="component" value="Chromosome"/>
</dbReference>
<keyword evidence="2" id="KW-0479">Metal-binding</keyword>
<dbReference type="PANTHER" id="PTHR42978:SF6">
    <property type="entry name" value="QUORUM-QUENCHING LACTONASE YTNP-RELATED"/>
    <property type="match status" value="1"/>
</dbReference>
<keyword evidence="8" id="KW-1185">Reference proteome</keyword>
<dbReference type="EMBL" id="CP029550">
    <property type="protein sequence ID" value="AWN42292.1"/>
    <property type="molecule type" value="Genomic_DNA"/>
</dbReference>
<feature type="region of interest" description="Disordered" evidence="5">
    <location>
        <begin position="309"/>
        <end position="335"/>
    </location>
</feature>
<comment type="similarity">
    <text evidence="1">Belongs to the metallo-beta-lactamase superfamily.</text>
</comment>
<evidence type="ECO:0000256" key="5">
    <source>
        <dbReference type="SAM" id="MobiDB-lite"/>
    </source>
</evidence>
<evidence type="ECO:0000256" key="2">
    <source>
        <dbReference type="ARBA" id="ARBA00022723"/>
    </source>
</evidence>
<dbReference type="AlphaFoldDB" id="A0A2U8WAF5"/>
<evidence type="ECO:0000313" key="8">
    <source>
        <dbReference type="Proteomes" id="UP000245926"/>
    </source>
</evidence>
<accession>A0A2U8WAF5</accession>
<gene>
    <name evidence="7" type="ORF">DK389_19600</name>
</gene>
<dbReference type="GO" id="GO:0016787">
    <property type="term" value="F:hydrolase activity"/>
    <property type="evidence" value="ECO:0007669"/>
    <property type="project" value="UniProtKB-KW"/>
</dbReference>
<proteinExistence type="inferred from homology"/>
<dbReference type="CDD" id="cd07720">
    <property type="entry name" value="OPHC2-like_MBL-fold"/>
    <property type="match status" value="1"/>
</dbReference>
<dbReference type="SUPFAM" id="SSF56281">
    <property type="entry name" value="Metallo-hydrolase/oxidoreductase"/>
    <property type="match status" value="1"/>
</dbReference>
<keyword evidence="4" id="KW-0862">Zinc</keyword>
<dbReference type="RefSeq" id="WP_109892027.1">
    <property type="nucleotide sequence ID" value="NZ_CP029550.1"/>
</dbReference>
<organism evidence="7 8">
    <name type="scientific">Methylobacterium durans</name>
    <dbReference type="NCBI Taxonomy" id="2202825"/>
    <lineage>
        <taxon>Bacteria</taxon>
        <taxon>Pseudomonadati</taxon>
        <taxon>Pseudomonadota</taxon>
        <taxon>Alphaproteobacteria</taxon>
        <taxon>Hyphomicrobiales</taxon>
        <taxon>Methylobacteriaceae</taxon>
        <taxon>Methylobacterium</taxon>
    </lineage>
</organism>
<evidence type="ECO:0000313" key="7">
    <source>
        <dbReference type="EMBL" id="AWN42292.1"/>
    </source>
</evidence>
<evidence type="ECO:0000256" key="3">
    <source>
        <dbReference type="ARBA" id="ARBA00022801"/>
    </source>
</evidence>
<sequence>MINGIHPANDFGSPSGLSPGRTGDTSQAEARRFRHGNHEVVVLSDGHLVLPTSLLAPEVPVRERAAALEAAAIVSGNYQPAANIALIRSGAHLILFDTGGVGFQADLGRLSHHLLSTGIDAASITKVIFTHGHPDHIWGTVLADGTLRFPNATYYSGAAEWDFWNGEDVWTKLPSAQHPFATGARRQYAAIRDRVTMIRPGDEVVSGIQAIATPGHTPGHLSFEVAGGDGLIIVGDVVTTPSIFFPHPAWTFGFDADDDQAIASRRRLLDRAASEHTKLLGYHWPYPGVGHAERDGPGYRYVPVHHEPPVPGSECRRAPRPASESRPLGRGVRRT</sequence>
<dbReference type="OrthoDB" id="9773738at2"/>
<dbReference type="InterPro" id="IPR036866">
    <property type="entry name" value="RibonucZ/Hydroxyglut_hydro"/>
</dbReference>
<dbReference type="InterPro" id="IPR001279">
    <property type="entry name" value="Metallo-B-lactamas"/>
</dbReference>